<dbReference type="PANTHER" id="PTHR31170">
    <property type="entry name" value="BNAC04G53230D PROTEIN"/>
    <property type="match status" value="1"/>
</dbReference>
<dbReference type="GeneID" id="116194329"/>
<accession>A0A218XQM3</accession>
<proteinExistence type="predicted"/>
<reference evidence="2" key="2">
    <citation type="submission" date="2017-06" db="EMBL/GenBank/DDBJ databases">
        <title>The pomegranate genome and the genomics of punicalagin biosynthesis.</title>
        <authorList>
            <person name="Xu C."/>
        </authorList>
    </citation>
    <scope>NUCLEOTIDE SEQUENCE [LARGE SCALE GENOMIC DNA]</scope>
    <source>
        <tissue evidence="2">Fresh leaf</tissue>
    </source>
</reference>
<reference evidence="3 5" key="3">
    <citation type="submission" date="2017-11" db="EMBL/GenBank/DDBJ databases">
        <title>De-novo sequencing of pomegranate (Punica granatum L.) genome.</title>
        <authorList>
            <person name="Akparov Z."/>
            <person name="Amiraslanov A."/>
            <person name="Hajiyeva S."/>
            <person name="Abbasov M."/>
            <person name="Kaur K."/>
            <person name="Hamwieh A."/>
            <person name="Solovyev V."/>
            <person name="Salamov A."/>
            <person name="Braich B."/>
            <person name="Kosarev P."/>
            <person name="Mahmoud A."/>
            <person name="Hajiyev E."/>
            <person name="Babayeva S."/>
            <person name="Izzatullayeva V."/>
            <person name="Mammadov A."/>
            <person name="Mammadov A."/>
            <person name="Sharifova S."/>
            <person name="Ojaghi J."/>
            <person name="Eynullazada K."/>
            <person name="Bayramov B."/>
            <person name="Abdulazimova A."/>
            <person name="Shahmuradov I."/>
        </authorList>
    </citation>
    <scope>NUCLEOTIDE SEQUENCE [LARGE SCALE GENOMIC DNA]</scope>
    <source>
        <strain evidence="3">AG2017</strain>
        <strain evidence="5">cv. AG2017</strain>
        <tissue evidence="3">Leaf</tissue>
    </source>
</reference>
<evidence type="ECO:0000313" key="2">
    <source>
        <dbReference type="EMBL" id="OWM87263.1"/>
    </source>
</evidence>
<protein>
    <submittedName>
        <fullName evidence="2">Uncharacterized protein</fullName>
    </submittedName>
</protein>
<dbReference type="EMBL" id="PGOL01003254">
    <property type="protein sequence ID" value="PKI41914.1"/>
    <property type="molecule type" value="Genomic_DNA"/>
</dbReference>
<sequence length="519" mass="60209">MTTNALKKAIRYTPFPCFNRLFSSGKHARAMQGMSHTNHVQNIKRDDNIYDISNTIAKKIDRVSLSDPKSHIFRVHHQLRVVNEKAYEPVLLSIGPYHHGKSNLQRMEKYKLQYLNRLIQQREAKGFTRSQQLNTYLRTLKEGEDEVRCYYDEAIILKPNKLLEMMLLDGCFIIELFHEFSRVEKERDPFLKPDWVHNALARDLTLLENQLPFLVLKSLHNVISDEPDLLHLIFTALDYLPTYSNLPLCQNQHEKSIARQSISDLAKRSLLPAGSTSLKGRHLDPENLNDIKHLLDLVRKFMLVEETLEMESQTQQGAHQAKGAVSRNCMERRTKKFAYSAMELRDSGVTFKGVEKGKFYDIRFENGILEIPVIRITDNMEALFRNLIAYEEHAPGNGVNYISDYMAFVDGLINSTKDVELLRRKGIIENLMGDDEAVSMMFNRMNKNTAVTPDFYYEDIINSLTVHCEKRWNIWLAKLKRNYLNSPWAVLSIVIGFLLVVMDITQTAYAVLNYHKHVK</sequence>
<evidence type="ECO:0000313" key="5">
    <source>
        <dbReference type="Proteomes" id="UP000233551"/>
    </source>
</evidence>
<dbReference type="EMBL" id="MTKT01000817">
    <property type="protein sequence ID" value="OWM87263.1"/>
    <property type="molecule type" value="Genomic_DNA"/>
</dbReference>
<dbReference type="OrthoDB" id="672127at2759"/>
<dbReference type="STRING" id="22663.A0A218XQM3"/>
<dbReference type="PANTHER" id="PTHR31170:SF17">
    <property type="match status" value="1"/>
</dbReference>
<dbReference type="Pfam" id="PF03140">
    <property type="entry name" value="DUF247"/>
    <property type="match status" value="1"/>
</dbReference>
<organism evidence="2 4">
    <name type="scientific">Punica granatum</name>
    <name type="common">Pomegranate</name>
    <dbReference type="NCBI Taxonomy" id="22663"/>
    <lineage>
        <taxon>Eukaryota</taxon>
        <taxon>Viridiplantae</taxon>
        <taxon>Streptophyta</taxon>
        <taxon>Embryophyta</taxon>
        <taxon>Tracheophyta</taxon>
        <taxon>Spermatophyta</taxon>
        <taxon>Magnoliopsida</taxon>
        <taxon>eudicotyledons</taxon>
        <taxon>Gunneridae</taxon>
        <taxon>Pentapetalae</taxon>
        <taxon>rosids</taxon>
        <taxon>malvids</taxon>
        <taxon>Myrtales</taxon>
        <taxon>Lythraceae</taxon>
        <taxon>Punica</taxon>
    </lineage>
</organism>
<keyword evidence="1" id="KW-1133">Transmembrane helix</keyword>
<evidence type="ECO:0000256" key="1">
    <source>
        <dbReference type="SAM" id="Phobius"/>
    </source>
</evidence>
<feature type="transmembrane region" description="Helical" evidence="1">
    <location>
        <begin position="488"/>
        <end position="512"/>
    </location>
</feature>
<evidence type="ECO:0000313" key="4">
    <source>
        <dbReference type="Proteomes" id="UP000197138"/>
    </source>
</evidence>
<gene>
    <name evidence="2" type="ORF">CDL15_Pgr019310</name>
    <name evidence="3" type="ORF">CRG98_037664</name>
</gene>
<dbReference type="Proteomes" id="UP000197138">
    <property type="component" value="Unassembled WGS sequence"/>
</dbReference>
<keyword evidence="5" id="KW-1185">Reference proteome</keyword>
<name>A0A218XQM3_PUNGR</name>
<dbReference type="AlphaFoldDB" id="A0A218XQM3"/>
<reference evidence="4" key="1">
    <citation type="journal article" date="2017" name="Plant J.">
        <title>The pomegranate (Punica granatum L.) genome and the genomics of punicalagin biosynthesis.</title>
        <authorList>
            <person name="Qin G."/>
            <person name="Xu C."/>
            <person name="Ming R."/>
            <person name="Tang H."/>
            <person name="Guyot R."/>
            <person name="Kramer E.M."/>
            <person name="Hu Y."/>
            <person name="Yi X."/>
            <person name="Qi Y."/>
            <person name="Xu X."/>
            <person name="Gao Z."/>
            <person name="Pan H."/>
            <person name="Jian J."/>
            <person name="Tian Y."/>
            <person name="Yue Z."/>
            <person name="Xu Y."/>
        </authorList>
    </citation>
    <scope>NUCLEOTIDE SEQUENCE [LARGE SCALE GENOMIC DNA]</scope>
    <source>
        <strain evidence="4">cv. Dabenzi</strain>
    </source>
</reference>
<dbReference type="Proteomes" id="UP000233551">
    <property type="component" value="Unassembled WGS sequence"/>
</dbReference>
<dbReference type="InterPro" id="IPR004158">
    <property type="entry name" value="DUF247_pln"/>
</dbReference>
<keyword evidence="1" id="KW-0472">Membrane</keyword>
<keyword evidence="1" id="KW-0812">Transmembrane</keyword>
<comment type="caution">
    <text evidence="2">The sequence shown here is derived from an EMBL/GenBank/DDBJ whole genome shotgun (WGS) entry which is preliminary data.</text>
</comment>
<evidence type="ECO:0000313" key="3">
    <source>
        <dbReference type="EMBL" id="PKI41914.1"/>
    </source>
</evidence>